<dbReference type="PANTHER" id="PTHR30055:SF234">
    <property type="entry name" value="HTH-TYPE TRANSCRIPTIONAL REGULATOR BETI"/>
    <property type="match status" value="1"/>
</dbReference>
<keyword evidence="7" id="KW-1185">Reference proteome</keyword>
<dbReference type="SUPFAM" id="SSF46689">
    <property type="entry name" value="Homeodomain-like"/>
    <property type="match status" value="1"/>
</dbReference>
<evidence type="ECO:0000256" key="3">
    <source>
        <dbReference type="ARBA" id="ARBA00023163"/>
    </source>
</evidence>
<evidence type="ECO:0000313" key="6">
    <source>
        <dbReference type="EMBL" id="MFC5516955.1"/>
    </source>
</evidence>
<gene>
    <name evidence="6" type="ORF">ACFPP9_14320</name>
</gene>
<dbReference type="PROSITE" id="PS50977">
    <property type="entry name" value="HTH_TETR_2"/>
    <property type="match status" value="1"/>
</dbReference>
<comment type="caution">
    <text evidence="6">The sequence shown here is derived from an EMBL/GenBank/DDBJ whole genome shotgun (WGS) entry which is preliminary data.</text>
</comment>
<feature type="DNA-binding region" description="H-T-H motif" evidence="4">
    <location>
        <begin position="29"/>
        <end position="48"/>
    </location>
</feature>
<evidence type="ECO:0000313" key="7">
    <source>
        <dbReference type="Proteomes" id="UP001596150"/>
    </source>
</evidence>
<feature type="domain" description="HTH tetR-type" evidence="5">
    <location>
        <begin position="6"/>
        <end position="66"/>
    </location>
</feature>
<keyword evidence="2 4" id="KW-0238">DNA-binding</keyword>
<dbReference type="Pfam" id="PF00440">
    <property type="entry name" value="TetR_N"/>
    <property type="match status" value="1"/>
</dbReference>
<keyword evidence="3" id="KW-0804">Transcription</keyword>
<dbReference type="InterPro" id="IPR050109">
    <property type="entry name" value="HTH-type_TetR-like_transc_reg"/>
</dbReference>
<evidence type="ECO:0000256" key="2">
    <source>
        <dbReference type="ARBA" id="ARBA00023125"/>
    </source>
</evidence>
<name>A0ABW0PX93_9HYPH</name>
<dbReference type="EMBL" id="JBHSML010000004">
    <property type="protein sequence ID" value="MFC5516955.1"/>
    <property type="molecule type" value="Genomic_DNA"/>
</dbReference>
<accession>A0ABW0PX93</accession>
<organism evidence="6 7">
    <name type="scientific">Kaistia terrae</name>
    <dbReference type="NCBI Taxonomy" id="537017"/>
    <lineage>
        <taxon>Bacteria</taxon>
        <taxon>Pseudomonadati</taxon>
        <taxon>Pseudomonadota</taxon>
        <taxon>Alphaproteobacteria</taxon>
        <taxon>Hyphomicrobiales</taxon>
        <taxon>Kaistiaceae</taxon>
        <taxon>Kaistia</taxon>
    </lineage>
</organism>
<sequence length="191" mass="20551">MPRRKTLSDEAVLQAALALLHERGPEALTFENLARSCGLSGSTLVQRFGSKAALKQAALLRAWDGLDERTAALAAAVPRNPAGAIALLVGLSDYGEIEAYAEGLLVLREDLRDPLLRARGARWRAALAEALDACFVDTATAPADIGLLMASQWQGSLLWWSFDPVGDVAEHVQHSLVRFVAVLLAGERGRR</sequence>
<evidence type="ECO:0000259" key="5">
    <source>
        <dbReference type="PROSITE" id="PS50977"/>
    </source>
</evidence>
<evidence type="ECO:0000256" key="1">
    <source>
        <dbReference type="ARBA" id="ARBA00023015"/>
    </source>
</evidence>
<dbReference type="Proteomes" id="UP001596150">
    <property type="component" value="Unassembled WGS sequence"/>
</dbReference>
<dbReference type="PANTHER" id="PTHR30055">
    <property type="entry name" value="HTH-TYPE TRANSCRIPTIONAL REGULATOR RUTR"/>
    <property type="match status" value="1"/>
</dbReference>
<protein>
    <submittedName>
        <fullName evidence="6">TetR family transcriptional regulator</fullName>
    </submittedName>
</protein>
<dbReference type="InterPro" id="IPR001647">
    <property type="entry name" value="HTH_TetR"/>
</dbReference>
<reference evidence="7" key="1">
    <citation type="journal article" date="2019" name="Int. J. Syst. Evol. Microbiol.">
        <title>The Global Catalogue of Microorganisms (GCM) 10K type strain sequencing project: providing services to taxonomists for standard genome sequencing and annotation.</title>
        <authorList>
            <consortium name="The Broad Institute Genomics Platform"/>
            <consortium name="The Broad Institute Genome Sequencing Center for Infectious Disease"/>
            <person name="Wu L."/>
            <person name="Ma J."/>
        </authorList>
    </citation>
    <scope>NUCLEOTIDE SEQUENCE [LARGE SCALE GENOMIC DNA]</scope>
    <source>
        <strain evidence="7">KACC 12633</strain>
    </source>
</reference>
<dbReference type="RefSeq" id="WP_266345447.1">
    <property type="nucleotide sequence ID" value="NZ_JAPKNH010000008.1"/>
</dbReference>
<dbReference type="Gene3D" id="1.10.357.10">
    <property type="entry name" value="Tetracycline Repressor, domain 2"/>
    <property type="match status" value="1"/>
</dbReference>
<proteinExistence type="predicted"/>
<dbReference type="InterPro" id="IPR009057">
    <property type="entry name" value="Homeodomain-like_sf"/>
</dbReference>
<evidence type="ECO:0000256" key="4">
    <source>
        <dbReference type="PROSITE-ProRule" id="PRU00335"/>
    </source>
</evidence>
<keyword evidence="1" id="KW-0805">Transcription regulation</keyword>